<keyword evidence="3" id="KW-0687">Ribonucleoprotein</keyword>
<dbReference type="GO" id="GO:0005762">
    <property type="term" value="C:mitochondrial large ribosomal subunit"/>
    <property type="evidence" value="ECO:0007669"/>
    <property type="project" value="TreeGrafter"/>
</dbReference>
<dbReference type="GO" id="GO:0032543">
    <property type="term" value="P:mitochondrial translation"/>
    <property type="evidence" value="ECO:0007669"/>
    <property type="project" value="TreeGrafter"/>
</dbReference>
<dbReference type="Gene3D" id="3.30.70.330">
    <property type="match status" value="1"/>
</dbReference>
<evidence type="ECO:0000256" key="2">
    <source>
        <dbReference type="ARBA" id="ARBA00022980"/>
    </source>
</evidence>
<protein>
    <recommendedName>
        <fullName evidence="4">Large ribosomal subunit protein uL23c</fullName>
    </recommendedName>
    <alternativeName>
        <fullName evidence="5">Large ribosomal subunit protein uL23m</fullName>
    </alternativeName>
</protein>
<feature type="compositionally biased region" description="Basic and acidic residues" evidence="6">
    <location>
        <begin position="202"/>
        <end position="229"/>
    </location>
</feature>
<accession>A0A836BVB9</accession>
<dbReference type="Pfam" id="PF00276">
    <property type="entry name" value="Ribosomal_L23"/>
    <property type="match status" value="1"/>
</dbReference>
<gene>
    <name evidence="7" type="ORF">HYH03_011110</name>
</gene>
<comment type="caution">
    <text evidence="7">The sequence shown here is derived from an EMBL/GenBank/DDBJ whole genome shotgun (WGS) entry which is preliminary data.</text>
</comment>
<dbReference type="GO" id="GO:0003735">
    <property type="term" value="F:structural constituent of ribosome"/>
    <property type="evidence" value="ECO:0007669"/>
    <property type="project" value="InterPro"/>
</dbReference>
<dbReference type="OrthoDB" id="275582at2759"/>
<proteinExistence type="inferred from homology"/>
<dbReference type="InterPro" id="IPR012678">
    <property type="entry name" value="Ribosomal_uL23/eL15/eS24_sf"/>
</dbReference>
<reference evidence="7" key="1">
    <citation type="journal article" date="2020" name="bioRxiv">
        <title>Comparative genomics of Chlamydomonas.</title>
        <authorList>
            <person name="Craig R.J."/>
            <person name="Hasan A.R."/>
            <person name="Ness R.W."/>
            <person name="Keightley P.D."/>
        </authorList>
    </citation>
    <scope>NUCLEOTIDE SEQUENCE</scope>
    <source>
        <strain evidence="7">CCAP 11/70</strain>
    </source>
</reference>
<evidence type="ECO:0000256" key="3">
    <source>
        <dbReference type="ARBA" id="ARBA00023274"/>
    </source>
</evidence>
<dbReference type="InterPro" id="IPR013025">
    <property type="entry name" value="Ribosomal_uL23-like"/>
</dbReference>
<sequence length="237" mass="26197">MSSELRARPGPPERRIPICFPNMTLQMLKLPEDQLKFLRRTGWLREVAFRTTPDVTKLEIAAFLESVYGMTVERVSTINYLGRKRLTIARRGKRLWWREDDWKKAYVIFRPPAGQEHLMDEHRELYGSVRQGSEEDGEEEGGSGSELERIRRAVRAPKLAPKVWPWERAGLRGAGLGKAGPGGAEGAVVSAAVPALEAGTAKVEEKSEAPAKAEGEAPRVEPAKEEGAKAGEGSNKA</sequence>
<evidence type="ECO:0000256" key="4">
    <source>
        <dbReference type="ARBA" id="ARBA00035287"/>
    </source>
</evidence>
<comment type="similarity">
    <text evidence="1">Belongs to the universal ribosomal protein uL23 family.</text>
</comment>
<dbReference type="AlphaFoldDB" id="A0A836BVB9"/>
<evidence type="ECO:0000256" key="5">
    <source>
        <dbReference type="ARBA" id="ARBA00039977"/>
    </source>
</evidence>
<keyword evidence="8" id="KW-1185">Reference proteome</keyword>
<dbReference type="InterPro" id="IPR012677">
    <property type="entry name" value="Nucleotide-bd_a/b_plait_sf"/>
</dbReference>
<keyword evidence="2" id="KW-0689">Ribosomal protein</keyword>
<dbReference type="PANTHER" id="PTHR12059">
    <property type="entry name" value="RIBOSOMAL PROTEIN L23-RELATED"/>
    <property type="match status" value="1"/>
</dbReference>
<organism evidence="7 8">
    <name type="scientific">Edaphochlamys debaryana</name>
    <dbReference type="NCBI Taxonomy" id="47281"/>
    <lineage>
        <taxon>Eukaryota</taxon>
        <taxon>Viridiplantae</taxon>
        <taxon>Chlorophyta</taxon>
        <taxon>core chlorophytes</taxon>
        <taxon>Chlorophyceae</taxon>
        <taxon>CS clade</taxon>
        <taxon>Chlamydomonadales</taxon>
        <taxon>Chlamydomonadales incertae sedis</taxon>
        <taxon>Edaphochlamys</taxon>
    </lineage>
</organism>
<name>A0A836BVB9_9CHLO</name>
<dbReference type="PANTHER" id="PTHR12059:SF5">
    <property type="entry name" value="LARGE RIBOSOMAL SUBUNIT PROTEIN UL23M"/>
    <property type="match status" value="1"/>
</dbReference>
<evidence type="ECO:0000256" key="6">
    <source>
        <dbReference type="SAM" id="MobiDB-lite"/>
    </source>
</evidence>
<dbReference type="SUPFAM" id="SSF54189">
    <property type="entry name" value="Ribosomal proteins S24e, L23 and L15e"/>
    <property type="match status" value="1"/>
</dbReference>
<dbReference type="EMBL" id="JAEHOE010000061">
    <property type="protein sequence ID" value="KAG2490481.1"/>
    <property type="molecule type" value="Genomic_DNA"/>
</dbReference>
<dbReference type="Proteomes" id="UP000612055">
    <property type="component" value="Unassembled WGS sequence"/>
</dbReference>
<feature type="region of interest" description="Disordered" evidence="6">
    <location>
        <begin position="198"/>
        <end position="237"/>
    </location>
</feature>
<evidence type="ECO:0000313" key="8">
    <source>
        <dbReference type="Proteomes" id="UP000612055"/>
    </source>
</evidence>
<evidence type="ECO:0000256" key="1">
    <source>
        <dbReference type="ARBA" id="ARBA00006700"/>
    </source>
</evidence>
<feature type="region of interest" description="Disordered" evidence="6">
    <location>
        <begin position="129"/>
        <end position="149"/>
    </location>
</feature>
<evidence type="ECO:0000313" key="7">
    <source>
        <dbReference type="EMBL" id="KAG2490481.1"/>
    </source>
</evidence>